<dbReference type="AlphaFoldDB" id="A0A7T7XQQ9"/>
<evidence type="ECO:0000313" key="2">
    <source>
        <dbReference type="EMBL" id="QQO10755.1"/>
    </source>
</evidence>
<accession>A0A7T7XQQ9</accession>
<proteinExistence type="predicted"/>
<dbReference type="InterPro" id="IPR036397">
    <property type="entry name" value="RNaseH_sf"/>
</dbReference>
<protein>
    <submittedName>
        <fullName evidence="2">Transposase</fullName>
    </submittedName>
</protein>
<dbReference type="PROSITE" id="PS50994">
    <property type="entry name" value="INTEGRASE"/>
    <property type="match status" value="1"/>
</dbReference>
<reference evidence="2" key="1">
    <citation type="submission" date="2021-01" db="EMBL/GenBank/DDBJ databases">
        <title>Description of Breznakiella homolactica.</title>
        <authorList>
            <person name="Song Y."/>
            <person name="Brune A."/>
        </authorList>
    </citation>
    <scope>NUCLEOTIDE SEQUENCE</scope>
    <source>
        <strain evidence="2">RmG30</strain>
    </source>
</reference>
<dbReference type="Gene3D" id="3.30.420.10">
    <property type="entry name" value="Ribonuclease H-like superfamily/Ribonuclease H"/>
    <property type="match status" value="1"/>
</dbReference>
<dbReference type="GO" id="GO:0003676">
    <property type="term" value="F:nucleic acid binding"/>
    <property type="evidence" value="ECO:0007669"/>
    <property type="project" value="InterPro"/>
</dbReference>
<dbReference type="KEGG" id="bhc:JFL75_07520"/>
<gene>
    <name evidence="2" type="ORF">JFL75_07520</name>
</gene>
<dbReference type="Pfam" id="PF13565">
    <property type="entry name" value="HTH_32"/>
    <property type="match status" value="1"/>
</dbReference>
<organism evidence="2 3">
    <name type="scientific">Breznakiella homolactica</name>
    <dbReference type="NCBI Taxonomy" id="2798577"/>
    <lineage>
        <taxon>Bacteria</taxon>
        <taxon>Pseudomonadati</taxon>
        <taxon>Spirochaetota</taxon>
        <taxon>Spirochaetia</taxon>
        <taxon>Spirochaetales</taxon>
        <taxon>Breznakiellaceae</taxon>
        <taxon>Breznakiella</taxon>
    </lineage>
</organism>
<evidence type="ECO:0000313" key="3">
    <source>
        <dbReference type="Proteomes" id="UP000595917"/>
    </source>
</evidence>
<name>A0A7T7XQQ9_9SPIR</name>
<dbReference type="InterPro" id="IPR012337">
    <property type="entry name" value="RNaseH-like_sf"/>
</dbReference>
<dbReference type="SUPFAM" id="SSF53098">
    <property type="entry name" value="Ribonuclease H-like"/>
    <property type="match status" value="1"/>
</dbReference>
<dbReference type="GO" id="GO:0015074">
    <property type="term" value="P:DNA integration"/>
    <property type="evidence" value="ECO:0007669"/>
    <property type="project" value="InterPro"/>
</dbReference>
<dbReference type="InterPro" id="IPR001584">
    <property type="entry name" value="Integrase_cat-core"/>
</dbReference>
<dbReference type="Proteomes" id="UP000595917">
    <property type="component" value="Chromosome"/>
</dbReference>
<dbReference type="Pfam" id="PF13683">
    <property type="entry name" value="rve_3"/>
    <property type="match status" value="1"/>
</dbReference>
<dbReference type="EMBL" id="CP067089">
    <property type="protein sequence ID" value="QQO10755.1"/>
    <property type="molecule type" value="Genomic_DNA"/>
</dbReference>
<feature type="domain" description="Integrase catalytic" evidence="1">
    <location>
        <begin position="113"/>
        <end position="271"/>
    </location>
</feature>
<keyword evidence="3" id="KW-1185">Reference proteome</keyword>
<sequence>MQILVLLQRLKHFSLSKHHTWPFSPTSLLSRWCIIRKLRWSFPHKKKGRKPLSKDLVQLIISLKKHNPLWGARRIQDELKKISISVSHESIRRIISNAFRSGQIQYNESWKSFISSHLQSLFACDFCTVDSVFSGNHPFYVFFIIEIASRKIIQFGVTDHPNRLFLKNQFIEFEYTHPGTTLIHDNSGEFRFFPYQDYSFNHVSILPYCPNMNAYAERFVRSLRQECLDHFIIFSFRQLRNLVSNYILYYNNYRPHQGINAIPNRPVPISNTIGKIRKQPVLFGLHNHYFRDAA</sequence>
<evidence type="ECO:0000259" key="1">
    <source>
        <dbReference type="PROSITE" id="PS50994"/>
    </source>
</evidence>